<evidence type="ECO:0000313" key="3">
    <source>
        <dbReference type="Proteomes" id="UP000652761"/>
    </source>
</evidence>
<evidence type="ECO:0000313" key="2">
    <source>
        <dbReference type="EMBL" id="MQL84706.1"/>
    </source>
</evidence>
<proteinExistence type="predicted"/>
<dbReference type="EMBL" id="NMUH01000781">
    <property type="protein sequence ID" value="MQL84706.1"/>
    <property type="molecule type" value="Genomic_DNA"/>
</dbReference>
<dbReference type="Proteomes" id="UP000652761">
    <property type="component" value="Unassembled WGS sequence"/>
</dbReference>
<protein>
    <submittedName>
        <fullName evidence="2">Uncharacterized protein</fullName>
    </submittedName>
</protein>
<organism evidence="2 3">
    <name type="scientific">Colocasia esculenta</name>
    <name type="common">Wild taro</name>
    <name type="synonym">Arum esculentum</name>
    <dbReference type="NCBI Taxonomy" id="4460"/>
    <lineage>
        <taxon>Eukaryota</taxon>
        <taxon>Viridiplantae</taxon>
        <taxon>Streptophyta</taxon>
        <taxon>Embryophyta</taxon>
        <taxon>Tracheophyta</taxon>
        <taxon>Spermatophyta</taxon>
        <taxon>Magnoliopsida</taxon>
        <taxon>Liliopsida</taxon>
        <taxon>Araceae</taxon>
        <taxon>Aroideae</taxon>
        <taxon>Colocasieae</taxon>
        <taxon>Colocasia</taxon>
    </lineage>
</organism>
<sequence>MLTCWVWGKPLHVEERLTQWLGLAQRFEKFKAKVQREWDGTSSNDAGKGAPVGTPGGELRVTAPVKGLGS</sequence>
<accession>A0A843UQT7</accession>
<evidence type="ECO:0000256" key="1">
    <source>
        <dbReference type="SAM" id="MobiDB-lite"/>
    </source>
</evidence>
<keyword evidence="3" id="KW-1185">Reference proteome</keyword>
<reference evidence="2" key="1">
    <citation type="submission" date="2017-07" db="EMBL/GenBank/DDBJ databases">
        <title>Taro Niue Genome Assembly and Annotation.</title>
        <authorList>
            <person name="Atibalentja N."/>
            <person name="Keating K."/>
            <person name="Fields C.J."/>
        </authorList>
    </citation>
    <scope>NUCLEOTIDE SEQUENCE</scope>
    <source>
        <strain evidence="2">Niue_2</strain>
        <tissue evidence="2">Leaf</tissue>
    </source>
</reference>
<comment type="caution">
    <text evidence="2">The sequence shown here is derived from an EMBL/GenBank/DDBJ whole genome shotgun (WGS) entry which is preliminary data.</text>
</comment>
<dbReference type="AlphaFoldDB" id="A0A843UQT7"/>
<feature type="region of interest" description="Disordered" evidence="1">
    <location>
        <begin position="37"/>
        <end position="70"/>
    </location>
</feature>
<name>A0A843UQT7_COLES</name>
<gene>
    <name evidence="2" type="ORF">Taro_017216</name>
</gene>